<dbReference type="AlphaFoldDB" id="A0A381TF83"/>
<dbReference type="InterPro" id="IPR021448">
    <property type="entry name" value="DUF3098"/>
</dbReference>
<proteinExistence type="predicted"/>
<keyword evidence="1" id="KW-0812">Transmembrane</keyword>
<keyword evidence="1" id="KW-1133">Transmembrane helix</keyword>
<accession>A0A381TF83</accession>
<name>A0A381TF83_9ZZZZ</name>
<feature type="transmembrane region" description="Helical" evidence="1">
    <location>
        <begin position="58"/>
        <end position="76"/>
    </location>
</feature>
<organism evidence="2">
    <name type="scientific">marine metagenome</name>
    <dbReference type="NCBI Taxonomy" id="408172"/>
    <lineage>
        <taxon>unclassified sequences</taxon>
        <taxon>metagenomes</taxon>
        <taxon>ecological metagenomes</taxon>
    </lineage>
</organism>
<sequence length="80" mass="9061">MKEKKSSNKKLLFTKKNYLISSIGLILILVGFIIMSGGESNDPNIFNKEIYNFRRIRIAPLLVLLGLGIQVYAILFSSKK</sequence>
<evidence type="ECO:0000256" key="1">
    <source>
        <dbReference type="SAM" id="Phobius"/>
    </source>
</evidence>
<gene>
    <name evidence="2" type="ORF">METZ01_LOCUS67263</name>
</gene>
<dbReference type="EMBL" id="UINC01004449">
    <property type="protein sequence ID" value="SVA14409.1"/>
    <property type="molecule type" value="Genomic_DNA"/>
</dbReference>
<reference evidence="2" key="1">
    <citation type="submission" date="2018-05" db="EMBL/GenBank/DDBJ databases">
        <authorList>
            <person name="Lanie J.A."/>
            <person name="Ng W.-L."/>
            <person name="Kazmierczak K.M."/>
            <person name="Andrzejewski T.M."/>
            <person name="Davidsen T.M."/>
            <person name="Wayne K.J."/>
            <person name="Tettelin H."/>
            <person name="Glass J.I."/>
            <person name="Rusch D."/>
            <person name="Podicherti R."/>
            <person name="Tsui H.-C.T."/>
            <person name="Winkler M.E."/>
        </authorList>
    </citation>
    <scope>NUCLEOTIDE SEQUENCE</scope>
</reference>
<protein>
    <recommendedName>
        <fullName evidence="3">DUF3098 domain-containing protein</fullName>
    </recommendedName>
</protein>
<evidence type="ECO:0000313" key="2">
    <source>
        <dbReference type="EMBL" id="SVA14409.1"/>
    </source>
</evidence>
<keyword evidence="1" id="KW-0472">Membrane</keyword>
<feature type="transmembrane region" description="Helical" evidence="1">
    <location>
        <begin position="20"/>
        <end position="38"/>
    </location>
</feature>
<dbReference type="Pfam" id="PF11297">
    <property type="entry name" value="DUF3098"/>
    <property type="match status" value="1"/>
</dbReference>
<evidence type="ECO:0008006" key="3">
    <source>
        <dbReference type="Google" id="ProtNLM"/>
    </source>
</evidence>